<organism evidence="7">
    <name type="scientific">Triticum aestivum</name>
    <name type="common">Wheat</name>
    <dbReference type="NCBI Taxonomy" id="4565"/>
    <lineage>
        <taxon>Eukaryota</taxon>
        <taxon>Viridiplantae</taxon>
        <taxon>Streptophyta</taxon>
        <taxon>Embryophyta</taxon>
        <taxon>Tracheophyta</taxon>
        <taxon>Spermatophyta</taxon>
        <taxon>Magnoliopsida</taxon>
        <taxon>Liliopsida</taxon>
        <taxon>Poales</taxon>
        <taxon>Poaceae</taxon>
        <taxon>BOP clade</taxon>
        <taxon>Pooideae</taxon>
        <taxon>Triticodae</taxon>
        <taxon>Triticeae</taxon>
        <taxon>Triticinae</taxon>
        <taxon>Triticum</taxon>
    </lineage>
</organism>
<dbReference type="PROSITE" id="PS50011">
    <property type="entry name" value="PROTEIN_KINASE_DOM"/>
    <property type="match status" value="1"/>
</dbReference>
<dbReference type="AlphaFoldDB" id="A0A3B6QLV0"/>
<dbReference type="Gramene" id="TraesMAC6D03G03770810.1">
    <property type="protein sequence ID" value="TraesMAC6D03G03770810.1"/>
    <property type="gene ID" value="TraesMAC6D03G03770810"/>
</dbReference>
<dbReference type="Gramene" id="TraesSYM6D03G03718860.2">
    <property type="protein sequence ID" value="TraesSYM6D03G03718860.2"/>
    <property type="gene ID" value="TraesSYM6D03G03718860"/>
</dbReference>
<reference evidence="7" key="1">
    <citation type="submission" date="2018-08" db="EMBL/GenBank/DDBJ databases">
        <authorList>
            <person name="Rossello M."/>
        </authorList>
    </citation>
    <scope>NUCLEOTIDE SEQUENCE [LARGE SCALE GENOMIC DNA]</scope>
    <source>
        <strain evidence="7">cv. Chinese Spring</strain>
    </source>
</reference>
<keyword evidence="5" id="KW-0067">ATP-binding</keyword>
<dbReference type="Gramene" id="TraesSTA6D03G03764120.1">
    <property type="protein sequence ID" value="TraesSTA6D03G03764120.1"/>
    <property type="gene ID" value="TraesSTA6D03G03764120"/>
</dbReference>
<dbReference type="EnsemblPlants" id="TraesCS6D02G306400.2">
    <property type="protein sequence ID" value="TraesCS6D02G306400.2"/>
    <property type="gene ID" value="TraesCS6D02G306400"/>
</dbReference>
<dbReference type="SMR" id="A0A3B6QLV0"/>
<dbReference type="Gramene" id="TraesLDM6D03G03774860.1">
    <property type="protein sequence ID" value="TraesLDM6D03G03774860.1"/>
    <property type="gene ID" value="TraesLDM6D03G03774860"/>
</dbReference>
<dbReference type="PANTHER" id="PTHR48016:SF57">
    <property type="entry name" value="MAP KINASE SUPERFAMILY PROTEIN-RELATED"/>
    <property type="match status" value="1"/>
</dbReference>
<keyword evidence="4" id="KW-0418">Kinase</keyword>
<dbReference type="PANTHER" id="PTHR48016">
    <property type="entry name" value="MAP KINASE KINASE KINASE SSK2-RELATED-RELATED"/>
    <property type="match status" value="1"/>
</dbReference>
<name>A0A3B6QLV0_WHEAT</name>
<dbReference type="Gene3D" id="1.10.510.10">
    <property type="entry name" value="Transferase(Phosphotransferase) domain 1"/>
    <property type="match status" value="1"/>
</dbReference>
<evidence type="ECO:0000259" key="6">
    <source>
        <dbReference type="PROSITE" id="PS50011"/>
    </source>
</evidence>
<feature type="domain" description="Protein kinase" evidence="6">
    <location>
        <begin position="1"/>
        <end position="63"/>
    </location>
</feature>
<keyword evidence="3" id="KW-0547">Nucleotide-binding</keyword>
<dbReference type="Gramene" id="TraesLAC6D03G03721430.2">
    <property type="protein sequence ID" value="TraesLAC6D03G03721430.2"/>
    <property type="gene ID" value="TraesLAC6D03G03721430"/>
</dbReference>
<evidence type="ECO:0000256" key="5">
    <source>
        <dbReference type="ARBA" id="ARBA00022840"/>
    </source>
</evidence>
<evidence type="ECO:0000256" key="3">
    <source>
        <dbReference type="ARBA" id="ARBA00022741"/>
    </source>
</evidence>
<dbReference type="Gramene" id="TraesJUL6D03G03803950.2">
    <property type="protein sequence ID" value="TraesJUL6D03G03803950.2"/>
    <property type="gene ID" value="TraesJUL6D03G03803950"/>
</dbReference>
<dbReference type="Gramene" id="TraesCS6D02G306400.2">
    <property type="protein sequence ID" value="TraesCS6D02G306400.2"/>
    <property type="gene ID" value="TraesCS6D02G306400"/>
</dbReference>
<dbReference type="InterPro" id="IPR011009">
    <property type="entry name" value="Kinase-like_dom_sf"/>
</dbReference>
<comment type="similarity">
    <text evidence="1">Belongs to the protein kinase superfamily. STE Ser/Thr protein kinase family. MAP kinase kinase kinase subfamily.</text>
</comment>
<accession>A0A3B6QLV0</accession>
<protein>
    <recommendedName>
        <fullName evidence="6">Protein kinase domain-containing protein</fullName>
    </recommendedName>
</protein>
<dbReference type="Proteomes" id="UP000019116">
    <property type="component" value="Chromosome 6D"/>
</dbReference>
<keyword evidence="8" id="KW-1185">Reference proteome</keyword>
<sequence>MLTAKVPYPDMEWTHALLKIGRGIPQKILNTLSEDARYFIAKCVQANQKDRPSAAQLLEHPFVKRPLQH</sequence>
<evidence type="ECO:0000313" key="8">
    <source>
        <dbReference type="Proteomes" id="UP000019116"/>
    </source>
</evidence>
<evidence type="ECO:0000313" key="7">
    <source>
        <dbReference type="EnsemblPlants" id="TraesCS6D02G306400.2"/>
    </source>
</evidence>
<dbReference type="GO" id="GO:0005524">
    <property type="term" value="F:ATP binding"/>
    <property type="evidence" value="ECO:0007669"/>
    <property type="project" value="UniProtKB-KW"/>
</dbReference>
<evidence type="ECO:0000256" key="2">
    <source>
        <dbReference type="ARBA" id="ARBA00022679"/>
    </source>
</evidence>
<dbReference type="OMA" id="FVLEMKM"/>
<dbReference type="Gramene" id="TraesCS6D03G0717200.2">
    <property type="protein sequence ID" value="TraesCS6D03G0717200.2.CDS"/>
    <property type="gene ID" value="TraesCS6D03G0717200"/>
</dbReference>
<dbReference type="InterPro" id="IPR000719">
    <property type="entry name" value="Prot_kinase_dom"/>
</dbReference>
<dbReference type="Gramene" id="TraesPARA_EIv1.0_2142730.1">
    <property type="protein sequence ID" value="TraesPARA_EIv1.0_2142730.1.CDS"/>
    <property type="gene ID" value="TraesPARA_EIv1.0_2142730"/>
</dbReference>
<dbReference type="SUPFAM" id="SSF56112">
    <property type="entry name" value="Protein kinase-like (PK-like)"/>
    <property type="match status" value="1"/>
</dbReference>
<dbReference type="Gramene" id="TraesARI6D03G03735400.1">
    <property type="protein sequence ID" value="TraesARI6D03G03735400.1"/>
    <property type="gene ID" value="TraesARI6D03G03735400"/>
</dbReference>
<dbReference type="Gramene" id="TraesNOR6D03G03811650.1">
    <property type="protein sequence ID" value="TraesNOR6D03G03811650.1"/>
    <property type="gene ID" value="TraesNOR6D03G03811650"/>
</dbReference>
<keyword evidence="2" id="KW-0808">Transferase</keyword>
<dbReference type="InterPro" id="IPR050538">
    <property type="entry name" value="MAP_kinase_kinase_kinase"/>
</dbReference>
<evidence type="ECO:0000256" key="4">
    <source>
        <dbReference type="ARBA" id="ARBA00022777"/>
    </source>
</evidence>
<proteinExistence type="inferred from homology"/>
<dbReference type="Gramene" id="TraesJAG6D03G03753710.2">
    <property type="protein sequence ID" value="TraesJAG6D03G03753710.2"/>
    <property type="gene ID" value="TraesJAG6D03G03753710"/>
</dbReference>
<dbReference type="GO" id="GO:0004672">
    <property type="term" value="F:protein kinase activity"/>
    <property type="evidence" value="ECO:0007669"/>
    <property type="project" value="InterPro"/>
</dbReference>
<reference evidence="7" key="2">
    <citation type="submission" date="2018-10" db="UniProtKB">
        <authorList>
            <consortium name="EnsemblPlants"/>
        </authorList>
    </citation>
    <scope>IDENTIFICATION</scope>
</reference>
<evidence type="ECO:0000256" key="1">
    <source>
        <dbReference type="ARBA" id="ARBA00006529"/>
    </source>
</evidence>